<dbReference type="SUPFAM" id="SSF53756">
    <property type="entry name" value="UDP-Glycosyltransferase/glycogen phosphorylase"/>
    <property type="match status" value="1"/>
</dbReference>
<dbReference type="GO" id="GO:0016758">
    <property type="term" value="F:hexosyltransferase activity"/>
    <property type="evidence" value="ECO:0007669"/>
    <property type="project" value="InterPro"/>
</dbReference>
<reference evidence="4 5" key="1">
    <citation type="journal article" date="2022" name="Nat. Plants">
        <title>Genomes of leafy and leafless Platanthera orchids illuminate the evolution of mycoheterotrophy.</title>
        <authorList>
            <person name="Li M.H."/>
            <person name="Liu K.W."/>
            <person name="Li Z."/>
            <person name="Lu H.C."/>
            <person name="Ye Q.L."/>
            <person name="Zhang D."/>
            <person name="Wang J.Y."/>
            <person name="Li Y.F."/>
            <person name="Zhong Z.M."/>
            <person name="Liu X."/>
            <person name="Yu X."/>
            <person name="Liu D.K."/>
            <person name="Tu X.D."/>
            <person name="Liu B."/>
            <person name="Hao Y."/>
            <person name="Liao X.Y."/>
            <person name="Jiang Y.T."/>
            <person name="Sun W.H."/>
            <person name="Chen J."/>
            <person name="Chen Y.Q."/>
            <person name="Ai Y."/>
            <person name="Zhai J.W."/>
            <person name="Wu S.S."/>
            <person name="Zhou Z."/>
            <person name="Hsiao Y.Y."/>
            <person name="Wu W.L."/>
            <person name="Chen Y.Y."/>
            <person name="Lin Y.F."/>
            <person name="Hsu J.L."/>
            <person name="Li C.Y."/>
            <person name="Wang Z.W."/>
            <person name="Zhao X."/>
            <person name="Zhong W.Y."/>
            <person name="Ma X.K."/>
            <person name="Ma L."/>
            <person name="Huang J."/>
            <person name="Chen G.Z."/>
            <person name="Huang M.Z."/>
            <person name="Huang L."/>
            <person name="Peng D.H."/>
            <person name="Luo Y.B."/>
            <person name="Zou S.Q."/>
            <person name="Chen S.P."/>
            <person name="Lan S."/>
            <person name="Tsai W.C."/>
            <person name="Van de Peer Y."/>
            <person name="Liu Z.J."/>
        </authorList>
    </citation>
    <scope>NUCLEOTIDE SEQUENCE [LARGE SCALE GENOMIC DNA]</scope>
    <source>
        <strain evidence="4">Lor287</strain>
    </source>
</reference>
<accession>A0AAP0C0K6</accession>
<dbReference type="GO" id="GO:0005975">
    <property type="term" value="P:carbohydrate metabolic process"/>
    <property type="evidence" value="ECO:0007669"/>
    <property type="project" value="InterPro"/>
</dbReference>
<keyword evidence="2" id="KW-0808">Transferase</keyword>
<gene>
    <name evidence="4" type="ORF">KSP39_PZI002945</name>
</gene>
<name>A0AAP0C0K6_9ASPA</name>
<organism evidence="4 5">
    <name type="scientific">Platanthera zijinensis</name>
    <dbReference type="NCBI Taxonomy" id="2320716"/>
    <lineage>
        <taxon>Eukaryota</taxon>
        <taxon>Viridiplantae</taxon>
        <taxon>Streptophyta</taxon>
        <taxon>Embryophyta</taxon>
        <taxon>Tracheophyta</taxon>
        <taxon>Spermatophyta</taxon>
        <taxon>Magnoliopsida</taxon>
        <taxon>Liliopsida</taxon>
        <taxon>Asparagales</taxon>
        <taxon>Orchidaceae</taxon>
        <taxon>Orchidoideae</taxon>
        <taxon>Orchideae</taxon>
        <taxon>Orchidinae</taxon>
        <taxon>Platanthera</taxon>
    </lineage>
</organism>
<keyword evidence="5" id="KW-1185">Reference proteome</keyword>
<evidence type="ECO:0000256" key="1">
    <source>
        <dbReference type="ARBA" id="ARBA00022676"/>
    </source>
</evidence>
<sequence length="139" mass="15705">MENDVVPSAGYKLVPVPKARFARPFVSPLNLLFPFQLLRSITANAVVLSRLCPKIVIDTGAYVSTPICFAAVISEIKHITQEQNCYTGITNRALAPYAEKIFIAFNACFKYFLRKKSLICGNLCRKIKSWFMRSQPLDR</sequence>
<dbReference type="InterPro" id="IPR004276">
    <property type="entry name" value="GlycoTrans_28_N"/>
</dbReference>
<evidence type="ECO:0000256" key="2">
    <source>
        <dbReference type="ARBA" id="ARBA00022679"/>
    </source>
</evidence>
<dbReference type="EMBL" id="JBBWWQ010000002">
    <property type="protein sequence ID" value="KAK8954378.1"/>
    <property type="molecule type" value="Genomic_DNA"/>
</dbReference>
<protein>
    <recommendedName>
        <fullName evidence="3">Glycosyltransferase family 28 N-terminal domain-containing protein</fullName>
    </recommendedName>
</protein>
<proteinExistence type="predicted"/>
<dbReference type="Gene3D" id="3.40.50.2000">
    <property type="entry name" value="Glycogen Phosphorylase B"/>
    <property type="match status" value="1"/>
</dbReference>
<comment type="caution">
    <text evidence="4">The sequence shown here is derived from an EMBL/GenBank/DDBJ whole genome shotgun (WGS) entry which is preliminary data.</text>
</comment>
<dbReference type="Proteomes" id="UP001418222">
    <property type="component" value="Unassembled WGS sequence"/>
</dbReference>
<feature type="domain" description="Glycosyltransferase family 28 N-terminal" evidence="3">
    <location>
        <begin position="1"/>
        <end position="103"/>
    </location>
</feature>
<keyword evidence="1" id="KW-0328">Glycosyltransferase</keyword>
<dbReference type="PANTHER" id="PTHR21015">
    <property type="entry name" value="UDP-N-ACETYLGLUCOSAMINE--N-ACETYLMURAMYL-(PENTAPEPTIDE) PYROPHOSPHORYL-UNDECAPRENOL N-ACETYLGLUCOSAMINE TRANSFERASE 1"/>
    <property type="match status" value="1"/>
</dbReference>
<dbReference type="Pfam" id="PF03033">
    <property type="entry name" value="Glyco_transf_28"/>
    <property type="match status" value="1"/>
</dbReference>
<dbReference type="AlphaFoldDB" id="A0AAP0C0K6"/>
<evidence type="ECO:0000259" key="3">
    <source>
        <dbReference type="Pfam" id="PF03033"/>
    </source>
</evidence>
<evidence type="ECO:0000313" key="5">
    <source>
        <dbReference type="Proteomes" id="UP001418222"/>
    </source>
</evidence>
<dbReference type="PANTHER" id="PTHR21015:SF22">
    <property type="entry name" value="GLYCOSYLTRANSFERASE"/>
    <property type="match status" value="1"/>
</dbReference>
<evidence type="ECO:0000313" key="4">
    <source>
        <dbReference type="EMBL" id="KAK8954378.1"/>
    </source>
</evidence>